<dbReference type="SUPFAM" id="SSF56228">
    <property type="entry name" value="Aldehyde ferredoxin oxidoreductase, N-terminal domain"/>
    <property type="match status" value="1"/>
</dbReference>
<evidence type="ECO:0000313" key="10">
    <source>
        <dbReference type="EMBL" id="SPD75589.1"/>
    </source>
</evidence>
<dbReference type="GO" id="GO:0046872">
    <property type="term" value="F:metal ion binding"/>
    <property type="evidence" value="ECO:0007669"/>
    <property type="project" value="UniProtKB-KW"/>
</dbReference>
<dbReference type="GO" id="GO:0009055">
    <property type="term" value="F:electron transfer activity"/>
    <property type="evidence" value="ECO:0007669"/>
    <property type="project" value="InterPro"/>
</dbReference>
<dbReference type="GO" id="GO:0051539">
    <property type="term" value="F:4 iron, 4 sulfur cluster binding"/>
    <property type="evidence" value="ECO:0007669"/>
    <property type="project" value="UniProtKB-KW"/>
</dbReference>
<comment type="cofactor">
    <cofactor evidence="1">
        <name>[4Fe-4S] cluster</name>
        <dbReference type="ChEBI" id="CHEBI:49883"/>
    </cofactor>
</comment>
<dbReference type="Gene3D" id="3.60.9.10">
    <property type="entry name" value="Aldehyde ferredoxin oxidoreductase, N-terminal domain"/>
    <property type="match status" value="1"/>
</dbReference>
<proteinExistence type="inferred from homology"/>
<dbReference type="Pfam" id="PF02730">
    <property type="entry name" value="AFOR_N"/>
    <property type="match status" value="1"/>
</dbReference>
<keyword evidence="5 10" id="KW-0560">Oxidoreductase</keyword>
<dbReference type="SUPFAM" id="SSF48310">
    <property type="entry name" value="Aldehyde ferredoxin oxidoreductase, C-terminal domains"/>
    <property type="match status" value="1"/>
</dbReference>
<evidence type="ECO:0000256" key="3">
    <source>
        <dbReference type="ARBA" id="ARBA00022485"/>
    </source>
</evidence>
<comment type="cofactor">
    <cofactor evidence="8">
        <name>tungstopterin</name>
        <dbReference type="ChEBI" id="CHEBI:30402"/>
    </cofactor>
</comment>
<protein>
    <submittedName>
        <fullName evidence="10">Aldehyde ferredoxin oxidoreductase</fullName>
        <ecNumber evidence="10">1.2.7.5</ecNumber>
    </submittedName>
</protein>
<dbReference type="PANTHER" id="PTHR30038:SF8">
    <property type="entry name" value="ALDEHYDE FERREDOXIN OXIDOREDUCTASE"/>
    <property type="match status" value="1"/>
</dbReference>
<dbReference type="AlphaFoldDB" id="A0A445N1L3"/>
<comment type="similarity">
    <text evidence="2">Belongs to the AOR/FOR family.</text>
</comment>
<reference evidence="10" key="1">
    <citation type="submission" date="2018-01" db="EMBL/GenBank/DDBJ databases">
        <authorList>
            <person name="Regsiter A."/>
            <person name="William W."/>
        </authorList>
    </citation>
    <scope>NUCLEOTIDE SEQUENCE</scope>
    <source>
        <strain evidence="10">TRIP AH-1</strain>
    </source>
</reference>
<keyword evidence="3" id="KW-0004">4Fe-4S</keyword>
<dbReference type="Gene3D" id="1.10.599.10">
    <property type="entry name" value="Aldehyde Ferredoxin Oxidoreductase Protein, subunit A, domain 3"/>
    <property type="match status" value="1"/>
</dbReference>
<dbReference type="InterPro" id="IPR036503">
    <property type="entry name" value="Ald_Fedxn_OxRdtase_N_sf"/>
</dbReference>
<gene>
    <name evidence="10" type="ORF">PITCH_A650010</name>
</gene>
<dbReference type="InterPro" id="IPR013983">
    <property type="entry name" value="Ald_Fedxn_OxRdtase_N"/>
</dbReference>
<dbReference type="InterPro" id="IPR013985">
    <property type="entry name" value="Ald_Fedxn_OxRdtase_dom3"/>
</dbReference>
<dbReference type="InterPro" id="IPR001203">
    <property type="entry name" value="OxRdtase_Ald_Fedxn_C"/>
</dbReference>
<evidence type="ECO:0000259" key="9">
    <source>
        <dbReference type="SMART" id="SM00790"/>
    </source>
</evidence>
<dbReference type="InterPro" id="IPR013984">
    <property type="entry name" value="Ald_Fedxn_OxRdtase_dom2"/>
</dbReference>
<dbReference type="EMBL" id="OJIN01000209">
    <property type="protein sequence ID" value="SPD75589.1"/>
    <property type="molecule type" value="Genomic_DNA"/>
</dbReference>
<dbReference type="EC" id="1.2.7.5" evidence="10"/>
<name>A0A445N1L3_9BACT</name>
<dbReference type="InterPro" id="IPR036021">
    <property type="entry name" value="Tungsten_al_ferr_oxy-like_C"/>
</dbReference>
<dbReference type="Gene3D" id="1.10.569.10">
    <property type="entry name" value="Aldehyde Ferredoxin Oxidoreductase Protein, subunit A, domain 2"/>
    <property type="match status" value="1"/>
</dbReference>
<evidence type="ECO:0000256" key="6">
    <source>
        <dbReference type="ARBA" id="ARBA00023004"/>
    </source>
</evidence>
<evidence type="ECO:0000256" key="4">
    <source>
        <dbReference type="ARBA" id="ARBA00022723"/>
    </source>
</evidence>
<dbReference type="GO" id="GO:0033726">
    <property type="term" value="F:aldehyde ferredoxin oxidoreductase activity"/>
    <property type="evidence" value="ECO:0007669"/>
    <property type="project" value="UniProtKB-EC"/>
</dbReference>
<accession>A0A445N1L3</accession>
<organism evidence="10">
    <name type="scientific">uncultured Desulfobacterium sp</name>
    <dbReference type="NCBI Taxonomy" id="201089"/>
    <lineage>
        <taxon>Bacteria</taxon>
        <taxon>Pseudomonadati</taxon>
        <taxon>Thermodesulfobacteriota</taxon>
        <taxon>Desulfobacteria</taxon>
        <taxon>Desulfobacterales</taxon>
        <taxon>Desulfobacteriaceae</taxon>
        <taxon>Desulfobacterium</taxon>
        <taxon>environmental samples</taxon>
    </lineage>
</organism>
<evidence type="ECO:0000256" key="1">
    <source>
        <dbReference type="ARBA" id="ARBA00001966"/>
    </source>
</evidence>
<dbReference type="PANTHER" id="PTHR30038">
    <property type="entry name" value="ALDEHYDE FERREDOXIN OXIDOREDUCTASE"/>
    <property type="match status" value="1"/>
</dbReference>
<keyword evidence="7" id="KW-0411">Iron-sulfur</keyword>
<dbReference type="Pfam" id="PF01314">
    <property type="entry name" value="AFOR_C"/>
    <property type="match status" value="1"/>
</dbReference>
<keyword evidence="4" id="KW-0479">Metal-binding</keyword>
<feature type="domain" description="Aldehyde ferredoxin oxidoreductase N-terminal" evidence="9">
    <location>
        <begin position="5"/>
        <end position="205"/>
    </location>
</feature>
<evidence type="ECO:0000256" key="2">
    <source>
        <dbReference type="ARBA" id="ARBA00011032"/>
    </source>
</evidence>
<keyword evidence="6" id="KW-0408">Iron</keyword>
<evidence type="ECO:0000256" key="5">
    <source>
        <dbReference type="ARBA" id="ARBA00023002"/>
    </source>
</evidence>
<sequence length="580" mass="64143">MIRDHFRILKLDLLSKKGDVVSVGGRDDFCGGSGLAALLFQKYGRIDRTWNDPDQPLIFAIGPLTGYFPLMSKTVCAFKSPYHDQYAESHAGGRSALSLRFTGYDALVIVGRAEKPSVVTFGSRHLEIKDVQYLWGLDLHSTGKMLRRMFTGAGHRSILRIGPAGENCSAMACINVDTYRHFGRLGPGAAMGAKNLKAIVIIGDGSFALPEGKAYSKVFKDVYNQVTTTDMMHKYHNLGTPANVATLNKIKAMPYRNLQKTSDETIYDMTGEQFADKTLLRNMACAGCPVGCIHVGFVREKFMEPNQYLYRQVSYDHEPNFAVGSMLGVTDPFSILSLIDVTEKTGLDVMSAGVAIAWATEAFEKGLIKEDKTIIELKFGDAKAYVRALNYLGTAANDFYRLLGQGTLKAAQQYGGQDFACILGQEMAGYATGEVFFVSQALGLRHSHLDAGGYAYDQKPIEKDETKAVDFLVKDEEERILLTSMVSCLFAREVYKPQLLADCLISLGYTGLANSMTEIAGRIQSLRWRLRRSTGFDPATVTIPKRFTEVVTFKGPVDLDYLNSLKDAYSKRILELAKQD</sequence>
<evidence type="ECO:0000256" key="7">
    <source>
        <dbReference type="ARBA" id="ARBA00023014"/>
    </source>
</evidence>
<dbReference type="SMART" id="SM00790">
    <property type="entry name" value="AFOR_N"/>
    <property type="match status" value="1"/>
</dbReference>
<evidence type="ECO:0000256" key="8">
    <source>
        <dbReference type="ARBA" id="ARBA00049934"/>
    </source>
</evidence>
<dbReference type="InterPro" id="IPR051919">
    <property type="entry name" value="W-dependent_AOR"/>
</dbReference>